<keyword evidence="2" id="KW-1185">Reference proteome</keyword>
<name>A0A1L3LTD7_9HYPH</name>
<reference evidence="1 2" key="1">
    <citation type="submission" date="2015-10" db="EMBL/GenBank/DDBJ databases">
        <title>Genomic differences between typical nodule nitrogen-fixing rhizobial strains and those coming from bean seeds.</title>
        <authorList>
            <person name="Peralta H."/>
            <person name="Aguilar-Vera A."/>
            <person name="Diaz R."/>
            <person name="Mora Y."/>
            <person name="Martinez-Batallar G."/>
            <person name="Salazar E."/>
            <person name="Vargas-Lagunas C."/>
            <person name="Encarnacion S."/>
            <person name="Girard L."/>
            <person name="Mora J."/>
        </authorList>
    </citation>
    <scope>NUCLEOTIDE SEQUENCE [LARGE SCALE GENOMIC DNA]</scope>
    <source>
        <strain evidence="1 2">CFNEI 73</strain>
        <plasmid evidence="1 2">B</plasmid>
    </source>
</reference>
<evidence type="ECO:0000313" key="2">
    <source>
        <dbReference type="Proteomes" id="UP000182306"/>
    </source>
</evidence>
<dbReference type="KEGG" id="same:SAMCFNEI73_pB0116"/>
<gene>
    <name evidence="1" type="ORF">SAMCFNEI73_pB0116</name>
</gene>
<geneLocation type="plasmid" evidence="1 2">
    <name>B</name>
</geneLocation>
<evidence type="ECO:0000313" key="1">
    <source>
        <dbReference type="EMBL" id="APG93316.1"/>
    </source>
</evidence>
<dbReference type="EMBL" id="CP013109">
    <property type="protein sequence ID" value="APG93316.1"/>
    <property type="molecule type" value="Genomic_DNA"/>
</dbReference>
<keyword evidence="1" id="KW-0614">Plasmid</keyword>
<dbReference type="AlphaFoldDB" id="A0A1L3LTD7"/>
<accession>A0A1L3LTD7</accession>
<protein>
    <submittedName>
        <fullName evidence="1">Uncharacterized protein</fullName>
    </submittedName>
</protein>
<dbReference type="Proteomes" id="UP000182306">
    <property type="component" value="Plasmid B"/>
</dbReference>
<organism evidence="1 2">
    <name type="scientific">Sinorhizobium americanum</name>
    <dbReference type="NCBI Taxonomy" id="194963"/>
    <lineage>
        <taxon>Bacteria</taxon>
        <taxon>Pseudomonadati</taxon>
        <taxon>Pseudomonadota</taxon>
        <taxon>Alphaproteobacteria</taxon>
        <taxon>Hyphomicrobiales</taxon>
        <taxon>Rhizobiaceae</taxon>
        <taxon>Sinorhizobium/Ensifer group</taxon>
        <taxon>Sinorhizobium</taxon>
    </lineage>
</organism>
<sequence>MQAVKGNSGKRKRRAPSVKPVGEMVIPNYLQGDALACFQMMAAMQPGYFAVTDTGSIAVYAAAWAD</sequence>
<proteinExistence type="predicted"/>